<feature type="non-terminal residue" evidence="2">
    <location>
        <position position="115"/>
    </location>
</feature>
<reference evidence="2" key="1">
    <citation type="submission" date="2018-05" db="EMBL/GenBank/DDBJ databases">
        <authorList>
            <person name="Lanie J.A."/>
            <person name="Ng W.-L."/>
            <person name="Kazmierczak K.M."/>
            <person name="Andrzejewski T.M."/>
            <person name="Davidsen T.M."/>
            <person name="Wayne K.J."/>
            <person name="Tettelin H."/>
            <person name="Glass J.I."/>
            <person name="Rusch D."/>
            <person name="Podicherti R."/>
            <person name="Tsui H.-C.T."/>
            <person name="Winkler M.E."/>
        </authorList>
    </citation>
    <scope>NUCLEOTIDE SEQUENCE</scope>
</reference>
<dbReference type="EMBL" id="UINC01010528">
    <property type="protein sequence ID" value="SVA46799.1"/>
    <property type="molecule type" value="Genomic_DNA"/>
</dbReference>
<feature type="domain" description="DUF1549" evidence="1">
    <location>
        <begin position="66"/>
        <end position="114"/>
    </location>
</feature>
<evidence type="ECO:0000313" key="2">
    <source>
        <dbReference type="EMBL" id="SVA46799.1"/>
    </source>
</evidence>
<name>A0A381W2M2_9ZZZZ</name>
<organism evidence="2">
    <name type="scientific">marine metagenome</name>
    <dbReference type="NCBI Taxonomy" id="408172"/>
    <lineage>
        <taxon>unclassified sequences</taxon>
        <taxon>metagenomes</taxon>
        <taxon>ecological metagenomes</taxon>
    </lineage>
</organism>
<dbReference type="PANTHER" id="PTHR35889">
    <property type="entry name" value="CYCLOINULO-OLIGOSACCHARIDE FRUCTANOTRANSFERASE-RELATED"/>
    <property type="match status" value="1"/>
</dbReference>
<dbReference type="InterPro" id="IPR011444">
    <property type="entry name" value="DUF1549"/>
</dbReference>
<sequence length="115" mass="12765">MIFLLTKAITQTFAKRTATWLLGLLLVSTSSPLGQAEGEKRKHWAFQPIVNPPIPTVPDRAWPSSPLDHFILRKLSEAGMDPSPKASPRTLIRRVYFDLIGLPPTSAEVAAFENE</sequence>
<protein>
    <recommendedName>
        <fullName evidence="1">DUF1549 domain-containing protein</fullName>
    </recommendedName>
</protein>
<evidence type="ECO:0000259" key="1">
    <source>
        <dbReference type="Pfam" id="PF07583"/>
    </source>
</evidence>
<dbReference type="AlphaFoldDB" id="A0A381W2M2"/>
<dbReference type="PANTHER" id="PTHR35889:SF3">
    <property type="entry name" value="F-BOX DOMAIN-CONTAINING PROTEIN"/>
    <property type="match status" value="1"/>
</dbReference>
<proteinExistence type="predicted"/>
<accession>A0A381W2M2</accession>
<gene>
    <name evidence="2" type="ORF">METZ01_LOCUS99653</name>
</gene>
<dbReference type="Pfam" id="PF07583">
    <property type="entry name" value="PSCyt2"/>
    <property type="match status" value="1"/>
</dbReference>